<organism evidence="4">
    <name type="scientific">Zea mays</name>
    <name type="common">Maize</name>
    <dbReference type="NCBI Taxonomy" id="4577"/>
    <lineage>
        <taxon>Eukaryota</taxon>
        <taxon>Viridiplantae</taxon>
        <taxon>Streptophyta</taxon>
        <taxon>Embryophyta</taxon>
        <taxon>Tracheophyta</taxon>
        <taxon>Spermatophyta</taxon>
        <taxon>Magnoliopsida</taxon>
        <taxon>Liliopsida</taxon>
        <taxon>Poales</taxon>
        <taxon>Poaceae</taxon>
        <taxon>PACMAD clade</taxon>
        <taxon>Panicoideae</taxon>
        <taxon>Andropogonodae</taxon>
        <taxon>Andropogoneae</taxon>
        <taxon>Tripsacinae</taxon>
        <taxon>Zea</taxon>
    </lineage>
</organism>
<gene>
    <name evidence="4" type="ORF">ZEAMMB73_Zm00001d017888</name>
</gene>
<evidence type="ECO:0000313" key="4">
    <source>
        <dbReference type="EMBL" id="AQK74454.1"/>
    </source>
</evidence>
<dbReference type="PANTHER" id="PTHR34786:SF1">
    <property type="entry name" value="OS09G0504900 PROTEIN"/>
    <property type="match status" value="1"/>
</dbReference>
<evidence type="ECO:0000259" key="3">
    <source>
        <dbReference type="Pfam" id="PF14780"/>
    </source>
</evidence>
<feature type="domain" description="Nucleolus and neural progenitor protein-like N-terminal" evidence="3">
    <location>
        <begin position="74"/>
        <end position="184"/>
    </location>
</feature>
<evidence type="ECO:0000256" key="2">
    <source>
        <dbReference type="SAM" id="Phobius"/>
    </source>
</evidence>
<keyword evidence="4" id="KW-0418">Kinase</keyword>
<feature type="region of interest" description="Disordered" evidence="1">
    <location>
        <begin position="1"/>
        <end position="68"/>
    </location>
</feature>
<evidence type="ECO:0000256" key="1">
    <source>
        <dbReference type="SAM" id="MobiDB-lite"/>
    </source>
</evidence>
<dbReference type="STRING" id="4577.A0A1D6HIZ0"/>
<dbReference type="AlphaFoldDB" id="A0A1D6HIZ0"/>
<proteinExistence type="predicted"/>
<feature type="compositionally biased region" description="Polar residues" evidence="1">
    <location>
        <begin position="14"/>
        <end position="23"/>
    </location>
</feature>
<dbReference type="Pfam" id="PF14780">
    <property type="entry name" value="NEPRO_N"/>
    <property type="match status" value="1"/>
</dbReference>
<keyword evidence="4" id="KW-0808">Transferase</keyword>
<keyword evidence="2" id="KW-1133">Transmembrane helix</keyword>
<keyword evidence="2" id="KW-0472">Membrane</keyword>
<dbReference type="PANTHER" id="PTHR34786">
    <property type="entry name" value="OS09G0504900 PROTEIN"/>
    <property type="match status" value="1"/>
</dbReference>
<sequence length="299" mass="33597">MLRHLTGSDDTTHIRTSSPQSSILPGPSHPSWPRVLPRRATNEAIRRHTPSAMPQRSEAGTAGEGDEEQRLRAALRHLQAEAGVLERLVYKHRNQHRGAAYFQYLLKVRRDLKLLLGAGLAEVLNAVFPVLACRKPANTILVPNKQSKKKPVANHSHHQRLLGVARLLSQMSEPVMKAAMYPFSYACYIMVLFIFLGTDPLVLISQMLLDVVSIYNKVTDLTERKQAVKISISGVQAFREYYPSMNDACTVLECVWIKDKFVLHEKVKDISQETQVENQKCCGPESTVQYETIALISEG</sequence>
<feature type="compositionally biased region" description="Basic and acidic residues" evidence="1">
    <location>
        <begin position="1"/>
        <end position="13"/>
    </location>
</feature>
<dbReference type="InterPro" id="IPR027951">
    <property type="entry name" value="Nepro_N"/>
</dbReference>
<dbReference type="InParanoid" id="A0A1D6HIZ0"/>
<dbReference type="ExpressionAtlas" id="A0A1D6HIZ0">
    <property type="expression patterns" value="baseline and differential"/>
</dbReference>
<dbReference type="GO" id="GO:0016301">
    <property type="term" value="F:kinase activity"/>
    <property type="evidence" value="ECO:0007669"/>
    <property type="project" value="UniProtKB-KW"/>
</dbReference>
<protein>
    <submittedName>
        <fullName evidence="4">Calcium-dependent protein kinase 14</fullName>
    </submittedName>
</protein>
<reference evidence="4" key="1">
    <citation type="submission" date="2015-12" db="EMBL/GenBank/DDBJ databases">
        <title>Update maize B73 reference genome by single molecule sequencing technologies.</title>
        <authorList>
            <consortium name="Maize Genome Sequencing Project"/>
            <person name="Ware D."/>
        </authorList>
    </citation>
    <scope>NUCLEOTIDE SEQUENCE</scope>
    <source>
        <tissue evidence="4">Seedling</tissue>
    </source>
</reference>
<accession>A0A1D6HIZ0</accession>
<feature type="transmembrane region" description="Helical" evidence="2">
    <location>
        <begin position="178"/>
        <end position="197"/>
    </location>
</feature>
<name>A0A1D6HIZ0_MAIZE</name>
<dbReference type="EMBL" id="CM000781">
    <property type="protein sequence ID" value="AQK74454.1"/>
    <property type="molecule type" value="Genomic_DNA"/>
</dbReference>
<keyword evidence="2" id="KW-0812">Transmembrane</keyword>